<dbReference type="SUPFAM" id="SSF103473">
    <property type="entry name" value="MFS general substrate transporter"/>
    <property type="match status" value="1"/>
</dbReference>
<keyword evidence="1" id="KW-1133">Transmembrane helix</keyword>
<evidence type="ECO:0000313" key="4">
    <source>
        <dbReference type="Proteomes" id="UP000190435"/>
    </source>
</evidence>
<gene>
    <name evidence="2" type="ORF">B0181_05250</name>
    <name evidence="3" type="ORF">NCTC10293_02265</name>
</gene>
<feature type="transmembrane region" description="Helical" evidence="1">
    <location>
        <begin position="47"/>
        <end position="65"/>
    </location>
</feature>
<dbReference type="EMBL" id="UGQE01000004">
    <property type="protein sequence ID" value="STZ14668.1"/>
    <property type="molecule type" value="Genomic_DNA"/>
</dbReference>
<feature type="transmembrane region" description="Helical" evidence="1">
    <location>
        <begin position="91"/>
        <end position="109"/>
    </location>
</feature>
<evidence type="ECO:0000313" key="5">
    <source>
        <dbReference type="Proteomes" id="UP000255279"/>
    </source>
</evidence>
<dbReference type="Proteomes" id="UP000190435">
    <property type="component" value="Unassembled WGS sequence"/>
</dbReference>
<protein>
    <submittedName>
        <fullName evidence="2">Uncharacterized protein</fullName>
    </submittedName>
</protein>
<dbReference type="Proteomes" id="UP000255279">
    <property type="component" value="Unassembled WGS sequence"/>
</dbReference>
<proteinExistence type="predicted"/>
<evidence type="ECO:0000256" key="1">
    <source>
        <dbReference type="SAM" id="Phobius"/>
    </source>
</evidence>
<dbReference type="AlphaFoldDB" id="A0A1T0A427"/>
<organism evidence="2 4">
    <name type="scientific">Moraxella caviae</name>
    <dbReference type="NCBI Taxonomy" id="34060"/>
    <lineage>
        <taxon>Bacteria</taxon>
        <taxon>Pseudomonadati</taxon>
        <taxon>Pseudomonadota</taxon>
        <taxon>Gammaproteobacteria</taxon>
        <taxon>Moraxellales</taxon>
        <taxon>Moraxellaceae</taxon>
        <taxon>Moraxella</taxon>
    </lineage>
</organism>
<accession>A0A1T0A427</accession>
<dbReference type="Gene3D" id="1.20.1250.20">
    <property type="entry name" value="MFS general substrate transporter like domains"/>
    <property type="match status" value="1"/>
</dbReference>
<evidence type="ECO:0000313" key="3">
    <source>
        <dbReference type="EMBL" id="STZ14668.1"/>
    </source>
</evidence>
<reference evidence="3 5" key="2">
    <citation type="submission" date="2018-06" db="EMBL/GenBank/DDBJ databases">
        <authorList>
            <consortium name="Pathogen Informatics"/>
            <person name="Doyle S."/>
        </authorList>
    </citation>
    <scope>NUCLEOTIDE SEQUENCE [LARGE SCALE GENOMIC DNA]</scope>
    <source>
        <strain evidence="3 5">NCTC10293</strain>
    </source>
</reference>
<feature type="transmembrane region" description="Helical" evidence="1">
    <location>
        <begin position="23"/>
        <end position="41"/>
    </location>
</feature>
<reference evidence="2 4" key="1">
    <citation type="submission" date="2017-02" db="EMBL/GenBank/DDBJ databases">
        <title>Draft genome sequence of Moraxella caviae CCUG 355 type strain.</title>
        <authorList>
            <person name="Engstrom-Jakobsson H."/>
            <person name="Salva-Serra F."/>
            <person name="Thorell K."/>
            <person name="Gonzales-Siles L."/>
            <person name="Karlsson R."/>
            <person name="Boulund F."/>
            <person name="Engstrand L."/>
            <person name="Moore E."/>
        </authorList>
    </citation>
    <scope>NUCLEOTIDE SEQUENCE [LARGE SCALE GENOMIC DNA]</scope>
    <source>
        <strain evidence="2 4">CCUG 355</strain>
    </source>
</reference>
<dbReference type="InterPro" id="IPR036259">
    <property type="entry name" value="MFS_trans_sf"/>
</dbReference>
<sequence length="131" mass="14914">MNNDKHSHNKNHHSQRRASFHRLLNWLLMAVAILLGGYLWIFAWGVGYLLAAAMIGVLALAWKWLERTKRTIKTSTNTPHRQTSFHQTVRQAVLSVLLLVLLIVEVIALQDLQAHKDAHDTGESWAQYGAL</sequence>
<keyword evidence="1" id="KW-0472">Membrane</keyword>
<name>A0A1T0A427_9GAMM</name>
<evidence type="ECO:0000313" key="2">
    <source>
        <dbReference type="EMBL" id="OOR90061.1"/>
    </source>
</evidence>
<keyword evidence="4" id="KW-1185">Reference proteome</keyword>
<dbReference type="OrthoDB" id="6649038at2"/>
<dbReference type="EMBL" id="MUXU01000034">
    <property type="protein sequence ID" value="OOR90061.1"/>
    <property type="molecule type" value="Genomic_DNA"/>
</dbReference>
<dbReference type="RefSeq" id="WP_078276458.1">
    <property type="nucleotide sequence ID" value="NZ_MUXU01000034.1"/>
</dbReference>
<keyword evidence="1" id="KW-0812">Transmembrane</keyword>